<name>A0A2Z7BZX5_9LAMI</name>
<keyword evidence="2" id="KW-0418">Kinase</keyword>
<sequence length="190" mass="21987">MVQVRQIWGIRVAGAEPAVVIVFINGQRFRVLDVDFDILTNRTSKHTEVPDEKKRYPRWLRANQLGEEKTGREIWSRWMLMRDMTQESVIVNKVYTYDDVKTEDSFSEEATCWEGNQKALKNTLQFVYESSELNLLSLPFFRNGKDPLEDNDYSGSSCNPIRHPSAARTPRTYAHQLASRVSNNNSVTPQ</sequence>
<evidence type="ECO:0000256" key="1">
    <source>
        <dbReference type="SAM" id="MobiDB-lite"/>
    </source>
</evidence>
<keyword evidence="3" id="KW-1185">Reference proteome</keyword>
<reference evidence="2 3" key="1">
    <citation type="journal article" date="2015" name="Proc. Natl. Acad. Sci. U.S.A.">
        <title>The resurrection genome of Boea hygrometrica: A blueprint for survival of dehydration.</title>
        <authorList>
            <person name="Xiao L."/>
            <person name="Yang G."/>
            <person name="Zhang L."/>
            <person name="Yang X."/>
            <person name="Zhao S."/>
            <person name="Ji Z."/>
            <person name="Zhou Q."/>
            <person name="Hu M."/>
            <person name="Wang Y."/>
            <person name="Chen M."/>
            <person name="Xu Y."/>
            <person name="Jin H."/>
            <person name="Xiao X."/>
            <person name="Hu G."/>
            <person name="Bao F."/>
            <person name="Hu Y."/>
            <person name="Wan P."/>
            <person name="Li L."/>
            <person name="Deng X."/>
            <person name="Kuang T."/>
            <person name="Xiang C."/>
            <person name="Zhu J.K."/>
            <person name="Oliver M.J."/>
            <person name="He Y."/>
        </authorList>
    </citation>
    <scope>NUCLEOTIDE SEQUENCE [LARGE SCALE GENOMIC DNA]</scope>
    <source>
        <strain evidence="3">cv. XS01</strain>
    </source>
</reference>
<keyword evidence="2" id="KW-0808">Transferase</keyword>
<dbReference type="AlphaFoldDB" id="A0A2Z7BZX5"/>
<accession>A0A2Z7BZX5</accession>
<evidence type="ECO:0000313" key="3">
    <source>
        <dbReference type="Proteomes" id="UP000250235"/>
    </source>
</evidence>
<proteinExistence type="predicted"/>
<dbReference type="EMBL" id="KV002486">
    <property type="protein sequence ID" value="KZV37807.1"/>
    <property type="molecule type" value="Genomic_DNA"/>
</dbReference>
<evidence type="ECO:0000313" key="2">
    <source>
        <dbReference type="EMBL" id="KZV37807.1"/>
    </source>
</evidence>
<gene>
    <name evidence="2" type="ORF">F511_26839</name>
</gene>
<feature type="region of interest" description="Disordered" evidence="1">
    <location>
        <begin position="151"/>
        <end position="170"/>
    </location>
</feature>
<protein>
    <submittedName>
        <fullName evidence="2">Phosphatidylinositol 4-kinase gamma 3-like</fullName>
    </submittedName>
</protein>
<dbReference type="GO" id="GO:0016301">
    <property type="term" value="F:kinase activity"/>
    <property type="evidence" value="ECO:0007669"/>
    <property type="project" value="UniProtKB-KW"/>
</dbReference>
<dbReference type="Proteomes" id="UP000250235">
    <property type="component" value="Unassembled WGS sequence"/>
</dbReference>
<organism evidence="2 3">
    <name type="scientific">Dorcoceras hygrometricum</name>
    <dbReference type="NCBI Taxonomy" id="472368"/>
    <lineage>
        <taxon>Eukaryota</taxon>
        <taxon>Viridiplantae</taxon>
        <taxon>Streptophyta</taxon>
        <taxon>Embryophyta</taxon>
        <taxon>Tracheophyta</taxon>
        <taxon>Spermatophyta</taxon>
        <taxon>Magnoliopsida</taxon>
        <taxon>eudicotyledons</taxon>
        <taxon>Gunneridae</taxon>
        <taxon>Pentapetalae</taxon>
        <taxon>asterids</taxon>
        <taxon>lamiids</taxon>
        <taxon>Lamiales</taxon>
        <taxon>Gesneriaceae</taxon>
        <taxon>Didymocarpoideae</taxon>
        <taxon>Trichosporeae</taxon>
        <taxon>Loxocarpinae</taxon>
        <taxon>Dorcoceras</taxon>
    </lineage>
</organism>